<feature type="transmembrane region" description="Helical" evidence="2">
    <location>
        <begin position="72"/>
        <end position="93"/>
    </location>
</feature>
<dbReference type="EMBL" id="DVLP01000328">
    <property type="protein sequence ID" value="HIT76133.1"/>
    <property type="molecule type" value="Genomic_DNA"/>
</dbReference>
<sequence>MTMGTKPVPAILLTILVQGIGIAMWTWGSGQALRLHSTMYGFSGAWLGVMLIGVLGAVIVGLAGLASKLSPAGLLVVGVVHVVASVAFTLMPLTGSLRMNPLFDLAIAIRRLSASLSDGLVMLMATGTGMVLGAWMIGLGLSRGRSRAAGGGGSGVSVVLGVATAGLAIGTLLAGGWTYLQVFIYLSPNIASVLVGLLCAVGLAICLAAMANPRLGGLLAAAVLVVAGLSVASPAVLLGSGLPRPLVNGMLNTVASGGLLSCGIAVGVLCLTVRAAAPAKPWHPADASTNDWSPTGPTDQTLR</sequence>
<feature type="transmembrane region" description="Helical" evidence="2">
    <location>
        <begin position="7"/>
        <end position="27"/>
    </location>
</feature>
<dbReference type="Proteomes" id="UP000886842">
    <property type="component" value="Unassembled WGS sequence"/>
</dbReference>
<protein>
    <submittedName>
        <fullName evidence="3">Uncharacterized protein</fullName>
    </submittedName>
</protein>
<feature type="transmembrane region" description="Helical" evidence="2">
    <location>
        <begin position="254"/>
        <end position="273"/>
    </location>
</feature>
<comment type="caution">
    <text evidence="3">The sequence shown here is derived from an EMBL/GenBank/DDBJ whole genome shotgun (WGS) entry which is preliminary data.</text>
</comment>
<keyword evidence="2" id="KW-0812">Transmembrane</keyword>
<name>A0A9D1GYG7_9ACTN</name>
<dbReference type="AlphaFoldDB" id="A0A9D1GYG7"/>
<feature type="transmembrane region" description="Helical" evidence="2">
    <location>
        <begin position="39"/>
        <end position="65"/>
    </location>
</feature>
<evidence type="ECO:0000256" key="1">
    <source>
        <dbReference type="SAM" id="MobiDB-lite"/>
    </source>
</evidence>
<feature type="compositionally biased region" description="Polar residues" evidence="1">
    <location>
        <begin position="287"/>
        <end position="303"/>
    </location>
</feature>
<reference evidence="3" key="2">
    <citation type="journal article" date="2021" name="PeerJ">
        <title>Extensive microbial diversity within the chicken gut microbiome revealed by metagenomics and culture.</title>
        <authorList>
            <person name="Gilroy R."/>
            <person name="Ravi A."/>
            <person name="Getino M."/>
            <person name="Pursley I."/>
            <person name="Horton D.L."/>
            <person name="Alikhan N.F."/>
            <person name="Baker D."/>
            <person name="Gharbi K."/>
            <person name="Hall N."/>
            <person name="Watson M."/>
            <person name="Adriaenssens E.M."/>
            <person name="Foster-Nyarko E."/>
            <person name="Jarju S."/>
            <person name="Secka A."/>
            <person name="Antonio M."/>
            <person name="Oren A."/>
            <person name="Chaudhuri R.R."/>
            <person name="La Ragione R."/>
            <person name="Hildebrand F."/>
            <person name="Pallen M.J."/>
        </authorList>
    </citation>
    <scope>NUCLEOTIDE SEQUENCE</scope>
    <source>
        <strain evidence="3">ChiGjej1B1-24693</strain>
    </source>
</reference>
<feature type="transmembrane region" description="Helical" evidence="2">
    <location>
        <begin position="190"/>
        <end position="211"/>
    </location>
</feature>
<evidence type="ECO:0000256" key="2">
    <source>
        <dbReference type="SAM" id="Phobius"/>
    </source>
</evidence>
<organism evidence="3 4">
    <name type="scientific">Candidatus Avipropionibacterium avicola</name>
    <dbReference type="NCBI Taxonomy" id="2840701"/>
    <lineage>
        <taxon>Bacteria</taxon>
        <taxon>Bacillati</taxon>
        <taxon>Actinomycetota</taxon>
        <taxon>Actinomycetes</taxon>
        <taxon>Propionibacteriales</taxon>
        <taxon>Propionibacteriaceae</taxon>
        <taxon>Propionibacteriaceae incertae sedis</taxon>
        <taxon>Candidatus Avipropionibacterium</taxon>
    </lineage>
</organism>
<evidence type="ECO:0000313" key="3">
    <source>
        <dbReference type="EMBL" id="HIT76133.1"/>
    </source>
</evidence>
<proteinExistence type="predicted"/>
<evidence type="ECO:0000313" key="4">
    <source>
        <dbReference type="Proteomes" id="UP000886842"/>
    </source>
</evidence>
<feature type="transmembrane region" description="Helical" evidence="2">
    <location>
        <begin position="153"/>
        <end position="178"/>
    </location>
</feature>
<accession>A0A9D1GYG7</accession>
<keyword evidence="2" id="KW-0472">Membrane</keyword>
<reference evidence="3" key="1">
    <citation type="submission" date="2020-10" db="EMBL/GenBank/DDBJ databases">
        <authorList>
            <person name="Gilroy R."/>
        </authorList>
    </citation>
    <scope>NUCLEOTIDE SEQUENCE</scope>
    <source>
        <strain evidence="3">ChiGjej1B1-24693</strain>
    </source>
</reference>
<gene>
    <name evidence="3" type="ORF">IAA98_11140</name>
</gene>
<feature type="transmembrane region" description="Helical" evidence="2">
    <location>
        <begin position="218"/>
        <end position="242"/>
    </location>
</feature>
<feature type="transmembrane region" description="Helical" evidence="2">
    <location>
        <begin position="120"/>
        <end position="141"/>
    </location>
</feature>
<keyword evidence="2" id="KW-1133">Transmembrane helix</keyword>
<feature type="region of interest" description="Disordered" evidence="1">
    <location>
        <begin position="281"/>
        <end position="303"/>
    </location>
</feature>